<dbReference type="Proteomes" id="UP000317036">
    <property type="component" value="Unassembled WGS sequence"/>
</dbReference>
<dbReference type="OrthoDB" id="9804391at2"/>
<dbReference type="PANTHER" id="PTHR11921:SF29">
    <property type="entry name" value="SUCCINATE DEHYDROGENASE [UBIQUINONE] IRON-SULFUR SUBUNIT, MITOCHONDRIAL"/>
    <property type="match status" value="1"/>
</dbReference>
<protein>
    <recommendedName>
        <fullName evidence="4">Succinate dehydogenase/fumarate reductase N-terminal domain-containing protein</fullName>
    </recommendedName>
</protein>
<reference evidence="5 6" key="1">
    <citation type="submission" date="2019-07" db="EMBL/GenBank/DDBJ databases">
        <authorList>
            <person name="Kim J."/>
        </authorList>
    </citation>
    <scope>NUCLEOTIDE SEQUENCE [LARGE SCALE GENOMIC DNA]</scope>
    <source>
        <strain evidence="5 6">JC52</strain>
    </source>
</reference>
<keyword evidence="6" id="KW-1185">Reference proteome</keyword>
<comment type="cofactor">
    <cofactor evidence="1">
        <name>[3Fe-4S] cluster</name>
        <dbReference type="ChEBI" id="CHEBI:21137"/>
    </cofactor>
</comment>
<evidence type="ECO:0000259" key="4">
    <source>
        <dbReference type="Pfam" id="PF13085"/>
    </source>
</evidence>
<name>A0A559KAS5_9BACL</name>
<accession>A0A559KAS5</accession>
<dbReference type="InterPro" id="IPR050573">
    <property type="entry name" value="SDH/FRD_Iron-Sulfur"/>
</dbReference>
<organism evidence="5 6">
    <name type="scientific">Paenibacillus cremeus</name>
    <dbReference type="NCBI Taxonomy" id="2163881"/>
    <lineage>
        <taxon>Bacteria</taxon>
        <taxon>Bacillati</taxon>
        <taxon>Bacillota</taxon>
        <taxon>Bacilli</taxon>
        <taxon>Bacillales</taxon>
        <taxon>Paenibacillaceae</taxon>
        <taxon>Paenibacillus</taxon>
    </lineage>
</organism>
<dbReference type="RefSeq" id="WP_144847980.1">
    <property type="nucleotide sequence ID" value="NZ_VNJI01000016.1"/>
</dbReference>
<dbReference type="GO" id="GO:0051536">
    <property type="term" value="F:iron-sulfur cluster binding"/>
    <property type="evidence" value="ECO:0007669"/>
    <property type="project" value="InterPro"/>
</dbReference>
<feature type="domain" description="Succinate dehydogenase/fumarate reductase N-terminal" evidence="4">
    <location>
        <begin position="6"/>
        <end position="99"/>
    </location>
</feature>
<dbReference type="GO" id="GO:0009060">
    <property type="term" value="P:aerobic respiration"/>
    <property type="evidence" value="ECO:0007669"/>
    <property type="project" value="TreeGrafter"/>
</dbReference>
<evidence type="ECO:0000256" key="2">
    <source>
        <dbReference type="ARBA" id="ARBA00009433"/>
    </source>
</evidence>
<evidence type="ECO:0000256" key="1">
    <source>
        <dbReference type="ARBA" id="ARBA00001927"/>
    </source>
</evidence>
<evidence type="ECO:0000313" key="5">
    <source>
        <dbReference type="EMBL" id="TVY09226.1"/>
    </source>
</evidence>
<dbReference type="GO" id="GO:0022904">
    <property type="term" value="P:respiratory electron transport chain"/>
    <property type="evidence" value="ECO:0007669"/>
    <property type="project" value="TreeGrafter"/>
</dbReference>
<gene>
    <name evidence="5" type="ORF">FPZ49_14910</name>
</gene>
<proteinExistence type="inferred from homology"/>
<dbReference type="SUPFAM" id="SSF54292">
    <property type="entry name" value="2Fe-2S ferredoxin-like"/>
    <property type="match status" value="1"/>
</dbReference>
<dbReference type="Gene3D" id="3.10.20.30">
    <property type="match status" value="1"/>
</dbReference>
<comment type="caution">
    <text evidence="5">The sequence shown here is derived from an EMBL/GenBank/DDBJ whole genome shotgun (WGS) entry which is preliminary data.</text>
</comment>
<dbReference type="InterPro" id="IPR036010">
    <property type="entry name" value="2Fe-2S_ferredoxin-like_sf"/>
</dbReference>
<comment type="similarity">
    <text evidence="2">Belongs to the succinate dehydrogenase/fumarate reductase iron-sulfur protein family.</text>
</comment>
<evidence type="ECO:0000313" key="6">
    <source>
        <dbReference type="Proteomes" id="UP000317036"/>
    </source>
</evidence>
<dbReference type="InterPro" id="IPR025192">
    <property type="entry name" value="Succ_DH/fum_Rdtase_N"/>
</dbReference>
<dbReference type="InterPro" id="IPR012675">
    <property type="entry name" value="Beta-grasp_dom_sf"/>
</dbReference>
<dbReference type="EMBL" id="VNJI01000016">
    <property type="protein sequence ID" value="TVY09226.1"/>
    <property type="molecule type" value="Genomic_DNA"/>
</dbReference>
<dbReference type="GO" id="GO:0009055">
    <property type="term" value="F:electron transfer activity"/>
    <property type="evidence" value="ECO:0007669"/>
    <property type="project" value="InterPro"/>
</dbReference>
<comment type="cofactor">
    <cofactor evidence="3">
        <name>[2Fe-2S] cluster</name>
        <dbReference type="ChEBI" id="CHEBI:190135"/>
    </cofactor>
</comment>
<sequence>MSIVTLNVVRGDAATGRRTEEYQVPYRDGMSLLDAIFWIREHVDPSFSVRYSCRSANACKECMAVVEGKAGYLCSLRAVPDSKVNIEPLSGLPWIKDLATALE</sequence>
<dbReference type="Pfam" id="PF13085">
    <property type="entry name" value="Fer2_3"/>
    <property type="match status" value="1"/>
</dbReference>
<evidence type="ECO:0000256" key="3">
    <source>
        <dbReference type="ARBA" id="ARBA00034078"/>
    </source>
</evidence>
<dbReference type="PANTHER" id="PTHR11921">
    <property type="entry name" value="SUCCINATE DEHYDROGENASE IRON-SULFUR PROTEIN"/>
    <property type="match status" value="1"/>
</dbReference>
<dbReference type="AlphaFoldDB" id="A0A559KAS5"/>